<reference evidence="2" key="1">
    <citation type="journal article" date="2022" name="ISME J.">
        <title>Identification of active gaseous-alkane degraders at natural gas seeps.</title>
        <authorList>
            <person name="Farhan Ul Haque M."/>
            <person name="Hernandez M."/>
            <person name="Crombie A.T."/>
            <person name="Murrell J.C."/>
        </authorList>
    </citation>
    <scope>NUCLEOTIDE SEQUENCE</scope>
    <source>
        <strain evidence="2">PC2</strain>
    </source>
</reference>
<protein>
    <submittedName>
        <fullName evidence="2">Uncharacterized protein</fullName>
    </submittedName>
</protein>
<feature type="compositionally biased region" description="Basic and acidic residues" evidence="1">
    <location>
        <begin position="80"/>
        <end position="99"/>
    </location>
</feature>
<evidence type="ECO:0000313" key="2">
    <source>
        <dbReference type="EMBL" id="MCI4681757.1"/>
    </source>
</evidence>
<comment type="caution">
    <text evidence="2">The sequence shown here is derived from an EMBL/GenBank/DDBJ whole genome shotgun (WGS) entry which is preliminary data.</text>
</comment>
<evidence type="ECO:0000313" key="3">
    <source>
        <dbReference type="Proteomes" id="UP001139104"/>
    </source>
</evidence>
<sequence>MTDLGPFVFIERPGRNFRVPKHFKRFALSVVGNAGEANGFEVAEIAVGTFDQPFPAAQLNKTADFRHFKFRTLYQRRKASRLEQDSDRTVGRKAKPPDE</sequence>
<name>A0ABS9Z544_9HYPH</name>
<keyword evidence="3" id="KW-1185">Reference proteome</keyword>
<gene>
    <name evidence="2" type="ORF">K2U94_03080</name>
</gene>
<dbReference type="RefSeq" id="WP_243065803.1">
    <property type="nucleotide sequence ID" value="NZ_JAIVFK010000056.1"/>
</dbReference>
<organism evidence="2 3">
    <name type="scientific">Candidatus Rhodoblastus alkanivorans</name>
    <dbReference type="NCBI Taxonomy" id="2954117"/>
    <lineage>
        <taxon>Bacteria</taxon>
        <taxon>Pseudomonadati</taxon>
        <taxon>Pseudomonadota</taxon>
        <taxon>Alphaproteobacteria</taxon>
        <taxon>Hyphomicrobiales</taxon>
        <taxon>Rhodoblastaceae</taxon>
        <taxon>Rhodoblastus</taxon>
    </lineage>
</organism>
<proteinExistence type="predicted"/>
<accession>A0ABS9Z544</accession>
<evidence type="ECO:0000256" key="1">
    <source>
        <dbReference type="SAM" id="MobiDB-lite"/>
    </source>
</evidence>
<dbReference type="Proteomes" id="UP001139104">
    <property type="component" value="Unassembled WGS sequence"/>
</dbReference>
<feature type="region of interest" description="Disordered" evidence="1">
    <location>
        <begin position="79"/>
        <end position="99"/>
    </location>
</feature>
<dbReference type="EMBL" id="JAIVFP010000001">
    <property type="protein sequence ID" value="MCI4681757.1"/>
    <property type="molecule type" value="Genomic_DNA"/>
</dbReference>